<feature type="transmembrane region" description="Helical" evidence="1">
    <location>
        <begin position="296"/>
        <end position="318"/>
    </location>
</feature>
<dbReference type="Proteomes" id="UP000219689">
    <property type="component" value="Unassembled WGS sequence"/>
</dbReference>
<sequence length="387" mass="40634">MKRNRTVLLIGLLLVALNFRPAITSIPPVLEAIRADLGLSYTAVSLLTTVPTLLIGLFAFSAAPVSRLLGRERAILWATVLVGVGTALRVWGATAVVLFGTTVLIGIGIAISQTLLPSIVNDYFPERAALVTGLYTTSLGIGAAVAAGGTAPLTGVLGSWPRALAVWAVLAGIAAAVWAPISRSDDSGSRGAQSTQNQLPWQHTGAWITTLFFSAQTLLYYSELTWIAPLYVDLGWETERAGFVLTLFVIAQLGGSLGIPALADRWTDRRPWLVLAGVLNAIGLVGFVWFPFVSPWGWGILTGIGMGGLFALGLTLPSDLAPNADAAGRLTAMMIGVGYVVGAVGPVAIGGARDLLGSYDPSFIVLLGLNVAMLVTMLWFRPNRSVA</sequence>
<dbReference type="RefSeq" id="WP_097380114.1">
    <property type="nucleotide sequence ID" value="NZ_NXNI01000001.1"/>
</dbReference>
<keyword evidence="1" id="KW-0472">Membrane</keyword>
<keyword evidence="1" id="KW-1133">Transmembrane helix</keyword>
<dbReference type="InterPro" id="IPR036259">
    <property type="entry name" value="MFS_trans_sf"/>
</dbReference>
<comment type="caution">
    <text evidence="3">The sequence shown here is derived from an EMBL/GenBank/DDBJ whole genome shotgun (WGS) entry which is preliminary data.</text>
</comment>
<proteinExistence type="predicted"/>
<name>A0A2A5QWF2_9EURY</name>
<dbReference type="InterPro" id="IPR052524">
    <property type="entry name" value="MFS_Cyanate_Porter"/>
</dbReference>
<feature type="domain" description="Major facilitator superfamily (MFS) profile" evidence="2">
    <location>
        <begin position="4"/>
        <end position="385"/>
    </location>
</feature>
<accession>A0A2A5QWF2</accession>
<dbReference type="Gene3D" id="1.20.1250.20">
    <property type="entry name" value="MFS general substrate transporter like domains"/>
    <property type="match status" value="2"/>
</dbReference>
<reference evidence="3 4" key="1">
    <citation type="submission" date="2017-09" db="EMBL/GenBank/DDBJ databases">
        <title>Genome sequences of Natrinema ejinorence JCM 13890T.</title>
        <authorList>
            <person name="Roh S.W."/>
            <person name="Kim Y.B."/>
            <person name="Kim J.Y."/>
        </authorList>
    </citation>
    <scope>NUCLEOTIDE SEQUENCE [LARGE SCALE GENOMIC DNA]</scope>
    <source>
        <strain evidence="3 4">JCM 13890</strain>
    </source>
</reference>
<feature type="transmembrane region" description="Helical" evidence="1">
    <location>
        <begin position="241"/>
        <end position="263"/>
    </location>
</feature>
<dbReference type="OrthoDB" id="201321at2157"/>
<dbReference type="InterPro" id="IPR011701">
    <property type="entry name" value="MFS"/>
</dbReference>
<dbReference type="PANTHER" id="PTHR23523">
    <property type="match status" value="1"/>
</dbReference>
<dbReference type="SUPFAM" id="SSF103473">
    <property type="entry name" value="MFS general substrate transporter"/>
    <property type="match status" value="1"/>
</dbReference>
<feature type="transmembrane region" description="Helical" evidence="1">
    <location>
        <begin position="272"/>
        <end position="290"/>
    </location>
</feature>
<evidence type="ECO:0000313" key="3">
    <source>
        <dbReference type="EMBL" id="PCR91171.1"/>
    </source>
</evidence>
<evidence type="ECO:0000313" key="4">
    <source>
        <dbReference type="Proteomes" id="UP000219689"/>
    </source>
</evidence>
<dbReference type="Pfam" id="PF07690">
    <property type="entry name" value="MFS_1"/>
    <property type="match status" value="1"/>
</dbReference>
<feature type="transmembrane region" description="Helical" evidence="1">
    <location>
        <begin position="41"/>
        <end position="62"/>
    </location>
</feature>
<feature type="transmembrane region" description="Helical" evidence="1">
    <location>
        <begin position="361"/>
        <end position="380"/>
    </location>
</feature>
<organism evidence="3 4">
    <name type="scientific">Natrinema ejinorense</name>
    <dbReference type="NCBI Taxonomy" id="373386"/>
    <lineage>
        <taxon>Archaea</taxon>
        <taxon>Methanobacteriati</taxon>
        <taxon>Methanobacteriota</taxon>
        <taxon>Stenosarchaea group</taxon>
        <taxon>Halobacteria</taxon>
        <taxon>Halobacteriales</taxon>
        <taxon>Natrialbaceae</taxon>
        <taxon>Natrinema</taxon>
    </lineage>
</organism>
<gene>
    <name evidence="3" type="ORF">CP557_11930</name>
</gene>
<feature type="transmembrane region" description="Helical" evidence="1">
    <location>
        <begin position="128"/>
        <end position="151"/>
    </location>
</feature>
<keyword evidence="1" id="KW-0812">Transmembrane</keyword>
<evidence type="ECO:0000256" key="1">
    <source>
        <dbReference type="SAM" id="Phobius"/>
    </source>
</evidence>
<feature type="transmembrane region" description="Helical" evidence="1">
    <location>
        <begin position="201"/>
        <end position="221"/>
    </location>
</feature>
<dbReference type="PANTHER" id="PTHR23523:SF2">
    <property type="entry name" value="2-NITROIMIDAZOLE TRANSPORTER"/>
    <property type="match status" value="1"/>
</dbReference>
<feature type="transmembrane region" description="Helical" evidence="1">
    <location>
        <begin position="97"/>
        <end position="116"/>
    </location>
</feature>
<dbReference type="AlphaFoldDB" id="A0A2A5QWF2"/>
<dbReference type="InterPro" id="IPR020846">
    <property type="entry name" value="MFS_dom"/>
</dbReference>
<feature type="transmembrane region" description="Helical" evidence="1">
    <location>
        <begin position="74"/>
        <end position="91"/>
    </location>
</feature>
<feature type="transmembrane region" description="Helical" evidence="1">
    <location>
        <begin position="163"/>
        <end position="181"/>
    </location>
</feature>
<feature type="transmembrane region" description="Helical" evidence="1">
    <location>
        <begin position="330"/>
        <end position="349"/>
    </location>
</feature>
<dbReference type="EMBL" id="NXNI01000001">
    <property type="protein sequence ID" value="PCR91171.1"/>
    <property type="molecule type" value="Genomic_DNA"/>
</dbReference>
<keyword evidence="4" id="KW-1185">Reference proteome</keyword>
<dbReference type="PROSITE" id="PS50850">
    <property type="entry name" value="MFS"/>
    <property type="match status" value="1"/>
</dbReference>
<dbReference type="GO" id="GO:0022857">
    <property type="term" value="F:transmembrane transporter activity"/>
    <property type="evidence" value="ECO:0007669"/>
    <property type="project" value="InterPro"/>
</dbReference>
<protein>
    <submittedName>
        <fullName evidence="3">MFS transporter</fullName>
    </submittedName>
</protein>
<evidence type="ECO:0000259" key="2">
    <source>
        <dbReference type="PROSITE" id="PS50850"/>
    </source>
</evidence>